<dbReference type="GO" id="GO:0004190">
    <property type="term" value="F:aspartic-type endopeptidase activity"/>
    <property type="evidence" value="ECO:0007669"/>
    <property type="project" value="UniProtKB-KW"/>
</dbReference>
<dbReference type="HOGENOM" id="CLU_013253_0_1_1"/>
<dbReference type="SUPFAM" id="SSF50630">
    <property type="entry name" value="Acid proteases"/>
    <property type="match status" value="1"/>
</dbReference>
<dbReference type="InterPro" id="IPR034163">
    <property type="entry name" value="Aspergillopepsin-like_cat_dom"/>
</dbReference>
<evidence type="ECO:0000313" key="10">
    <source>
        <dbReference type="Proteomes" id="UP000006039"/>
    </source>
</evidence>
<dbReference type="OrthoDB" id="2747330at2759"/>
<name>J3PC87_GAET3</name>
<dbReference type="Proteomes" id="UP000006039">
    <property type="component" value="Unassembled WGS sequence"/>
</dbReference>
<sequence length="417" mass="46060">MLLHSFVCLAAFCALAAGFWTPFASAKTKQKGHFKIDQVPNGVTRRNGPAEYAFAHLKYGLEVPDGLAKAASRFSKLSSADGPGGSSEVPAWAQEFDIEYLSPVMVGDPGQLVFLNFDTGSSDTWMYSSETFVGHMAGQRFYSPEKSSTSERIKNATWSILYGDGSSANGIAYRDLMSIGDLLIPNMTIQTASYVSSMIMQDLNMSGLAGLCINHPSTVGPRQPSLLDMLEPILEEHVFTADLRHRDTGRYRFGKVDKEDYVGDIKWAAMNKTSKYWQFDLNGIHVGDDPNWYFATWPMILDTGTTLMLVQPDLAEMYYSKVPGATYDDWFASYSFPCNQSGALPDWEFDIAGLRGKVPGRYFNYQNISATECYGGIQPFPVDLGFGILGDVFLKAVLAVFDVQNKTVGFANKELKA</sequence>
<reference evidence="8" key="3">
    <citation type="submission" date="2010-09" db="EMBL/GenBank/DDBJ databases">
        <title>Annotation of Gaeumannomyces graminis var. tritici R3-111a-1.</title>
        <authorList>
            <consortium name="The Broad Institute Genome Sequencing Platform"/>
            <person name="Ma L.-J."/>
            <person name="Dead R."/>
            <person name="Young S.K."/>
            <person name="Zeng Q."/>
            <person name="Gargeya S."/>
            <person name="Fitzgerald M."/>
            <person name="Haas B."/>
            <person name="Abouelleil A."/>
            <person name="Alvarado L."/>
            <person name="Arachchi H.M."/>
            <person name="Berlin A."/>
            <person name="Brown A."/>
            <person name="Chapman S.B."/>
            <person name="Chen Z."/>
            <person name="Dunbar C."/>
            <person name="Freedman E."/>
            <person name="Gearin G."/>
            <person name="Gellesch M."/>
            <person name="Goldberg J."/>
            <person name="Griggs A."/>
            <person name="Gujja S."/>
            <person name="Heiman D."/>
            <person name="Howarth C."/>
            <person name="Larson L."/>
            <person name="Lui A."/>
            <person name="MacDonald P.J.P."/>
            <person name="Mehta T."/>
            <person name="Montmayeur A."/>
            <person name="Murphy C."/>
            <person name="Neiman D."/>
            <person name="Pearson M."/>
            <person name="Priest M."/>
            <person name="Roberts A."/>
            <person name="Saif S."/>
            <person name="Shea T."/>
            <person name="Shenoy N."/>
            <person name="Sisk P."/>
            <person name="Stolte C."/>
            <person name="Sykes S."/>
            <person name="Yandava C."/>
            <person name="Wortman J."/>
            <person name="Nusbaum C."/>
            <person name="Birren B."/>
        </authorList>
    </citation>
    <scope>NUCLEOTIDE SEQUENCE</scope>
    <source>
        <strain evidence="8">R3-111a-1</strain>
    </source>
</reference>
<dbReference type="AlphaFoldDB" id="J3PC87"/>
<evidence type="ECO:0000256" key="5">
    <source>
        <dbReference type="PIRSR" id="PIRSR601461-1"/>
    </source>
</evidence>
<dbReference type="InterPro" id="IPR033121">
    <property type="entry name" value="PEPTIDASE_A1"/>
</dbReference>
<evidence type="ECO:0000256" key="1">
    <source>
        <dbReference type="ARBA" id="ARBA00007447"/>
    </source>
</evidence>
<protein>
    <recommendedName>
        <fullName evidence="7">Peptidase A1 domain-containing protein</fullName>
    </recommendedName>
</protein>
<dbReference type="PRINTS" id="PR00792">
    <property type="entry name" value="PEPSIN"/>
</dbReference>
<keyword evidence="2" id="KW-0645">Protease</keyword>
<dbReference type="VEuPathDB" id="FungiDB:GGTG_11110"/>
<evidence type="ECO:0000256" key="3">
    <source>
        <dbReference type="ARBA" id="ARBA00022750"/>
    </source>
</evidence>
<dbReference type="EMBL" id="GL385400">
    <property type="protein sequence ID" value="EJT71857.1"/>
    <property type="molecule type" value="Genomic_DNA"/>
</dbReference>
<proteinExistence type="inferred from homology"/>
<evidence type="ECO:0000256" key="6">
    <source>
        <dbReference type="SAM" id="SignalP"/>
    </source>
</evidence>
<comment type="similarity">
    <text evidence="1">Belongs to the peptidase A1 family.</text>
</comment>
<keyword evidence="10" id="KW-1185">Reference proteome</keyword>
<dbReference type="GO" id="GO:0006508">
    <property type="term" value="P:proteolysis"/>
    <property type="evidence" value="ECO:0007669"/>
    <property type="project" value="UniProtKB-KW"/>
</dbReference>
<dbReference type="CDD" id="cd06097">
    <property type="entry name" value="Aspergillopepsin_like"/>
    <property type="match status" value="1"/>
</dbReference>
<evidence type="ECO:0000259" key="7">
    <source>
        <dbReference type="PROSITE" id="PS51767"/>
    </source>
</evidence>
<dbReference type="InterPro" id="IPR021109">
    <property type="entry name" value="Peptidase_aspartic_dom_sf"/>
</dbReference>
<dbReference type="PROSITE" id="PS51767">
    <property type="entry name" value="PEPTIDASE_A1"/>
    <property type="match status" value="1"/>
</dbReference>
<evidence type="ECO:0000256" key="2">
    <source>
        <dbReference type="ARBA" id="ARBA00022670"/>
    </source>
</evidence>
<dbReference type="RefSeq" id="XP_009227254.1">
    <property type="nucleotide sequence ID" value="XM_009228990.1"/>
</dbReference>
<evidence type="ECO:0000313" key="8">
    <source>
        <dbReference type="EMBL" id="EJT71857.1"/>
    </source>
</evidence>
<reference evidence="10" key="1">
    <citation type="submission" date="2010-07" db="EMBL/GenBank/DDBJ databases">
        <title>The genome sequence of Gaeumannomyces graminis var. tritici strain R3-111a-1.</title>
        <authorList>
            <consortium name="The Broad Institute Genome Sequencing Platform"/>
            <person name="Ma L.-J."/>
            <person name="Dead R."/>
            <person name="Young S."/>
            <person name="Zeng Q."/>
            <person name="Koehrsen M."/>
            <person name="Alvarado L."/>
            <person name="Berlin A."/>
            <person name="Chapman S.B."/>
            <person name="Chen Z."/>
            <person name="Freedman E."/>
            <person name="Gellesch M."/>
            <person name="Goldberg J."/>
            <person name="Griggs A."/>
            <person name="Gujja S."/>
            <person name="Heilman E.R."/>
            <person name="Heiman D."/>
            <person name="Hepburn T."/>
            <person name="Howarth C."/>
            <person name="Jen D."/>
            <person name="Larson L."/>
            <person name="Mehta T."/>
            <person name="Neiman D."/>
            <person name="Pearson M."/>
            <person name="Roberts A."/>
            <person name="Saif S."/>
            <person name="Shea T."/>
            <person name="Shenoy N."/>
            <person name="Sisk P."/>
            <person name="Stolte C."/>
            <person name="Sykes S."/>
            <person name="Walk T."/>
            <person name="White J."/>
            <person name="Yandava C."/>
            <person name="Haas B."/>
            <person name="Nusbaum C."/>
            <person name="Birren B."/>
        </authorList>
    </citation>
    <scope>NUCLEOTIDE SEQUENCE [LARGE SCALE GENOMIC DNA]</scope>
    <source>
        <strain evidence="10">R3-111a-1</strain>
    </source>
</reference>
<dbReference type="EnsemblFungi" id="EJT71857">
    <property type="protein sequence ID" value="EJT71857"/>
    <property type="gene ID" value="GGTG_11110"/>
</dbReference>
<dbReference type="PANTHER" id="PTHR47966">
    <property type="entry name" value="BETA-SITE APP-CLEAVING ENZYME, ISOFORM A-RELATED"/>
    <property type="match status" value="1"/>
</dbReference>
<feature type="active site" evidence="5">
    <location>
        <position position="302"/>
    </location>
</feature>
<evidence type="ECO:0000256" key="4">
    <source>
        <dbReference type="ARBA" id="ARBA00022801"/>
    </source>
</evidence>
<dbReference type="eggNOG" id="KOG1339">
    <property type="taxonomic scope" value="Eukaryota"/>
</dbReference>
<reference evidence="9" key="4">
    <citation type="journal article" date="2015" name="G3 (Bethesda)">
        <title>Genome sequences of three phytopathogenic species of the Magnaporthaceae family of fungi.</title>
        <authorList>
            <person name="Okagaki L.H."/>
            <person name="Nunes C.C."/>
            <person name="Sailsbery J."/>
            <person name="Clay B."/>
            <person name="Brown D."/>
            <person name="John T."/>
            <person name="Oh Y."/>
            <person name="Young N."/>
            <person name="Fitzgerald M."/>
            <person name="Haas B.J."/>
            <person name="Zeng Q."/>
            <person name="Young S."/>
            <person name="Adiconis X."/>
            <person name="Fan L."/>
            <person name="Levin J.Z."/>
            <person name="Mitchell T.K."/>
            <person name="Okubara P.A."/>
            <person name="Farman M.L."/>
            <person name="Kohn L.M."/>
            <person name="Birren B."/>
            <person name="Ma L.-J."/>
            <person name="Dean R.A."/>
        </authorList>
    </citation>
    <scope>NUCLEOTIDE SEQUENCE</scope>
    <source>
        <strain evidence="9">R3-111a-1</strain>
    </source>
</reference>
<dbReference type="PANTHER" id="PTHR47966:SF2">
    <property type="entry name" value="ASPERGILLOPEPSIN-1-RELATED"/>
    <property type="match status" value="1"/>
</dbReference>
<dbReference type="STRING" id="644352.J3PC87"/>
<keyword evidence="4" id="KW-0378">Hydrolase</keyword>
<evidence type="ECO:0000313" key="9">
    <source>
        <dbReference type="EnsemblFungi" id="EJT71857"/>
    </source>
</evidence>
<organism evidence="8">
    <name type="scientific">Gaeumannomyces tritici (strain R3-111a-1)</name>
    <name type="common">Wheat and barley take-all root rot fungus</name>
    <name type="synonym">Gaeumannomyces graminis var. tritici</name>
    <dbReference type="NCBI Taxonomy" id="644352"/>
    <lineage>
        <taxon>Eukaryota</taxon>
        <taxon>Fungi</taxon>
        <taxon>Dikarya</taxon>
        <taxon>Ascomycota</taxon>
        <taxon>Pezizomycotina</taxon>
        <taxon>Sordariomycetes</taxon>
        <taxon>Sordariomycetidae</taxon>
        <taxon>Magnaporthales</taxon>
        <taxon>Magnaporthaceae</taxon>
        <taxon>Gaeumannomyces</taxon>
    </lineage>
</organism>
<reference evidence="9" key="5">
    <citation type="submission" date="2018-04" db="UniProtKB">
        <authorList>
            <consortium name="EnsemblFungi"/>
        </authorList>
    </citation>
    <scope>IDENTIFICATION</scope>
    <source>
        <strain evidence="9">R3-111a-1</strain>
    </source>
</reference>
<reference evidence="8" key="2">
    <citation type="submission" date="2010-07" db="EMBL/GenBank/DDBJ databases">
        <authorList>
            <consortium name="The Broad Institute Genome Sequencing Platform"/>
            <consortium name="Broad Institute Genome Sequencing Center for Infectious Disease"/>
            <person name="Ma L.-J."/>
            <person name="Dead R."/>
            <person name="Young S."/>
            <person name="Zeng Q."/>
            <person name="Koehrsen M."/>
            <person name="Alvarado L."/>
            <person name="Berlin A."/>
            <person name="Chapman S.B."/>
            <person name="Chen Z."/>
            <person name="Freedman E."/>
            <person name="Gellesch M."/>
            <person name="Goldberg J."/>
            <person name="Griggs A."/>
            <person name="Gujja S."/>
            <person name="Heilman E.R."/>
            <person name="Heiman D."/>
            <person name="Hepburn T."/>
            <person name="Howarth C."/>
            <person name="Jen D."/>
            <person name="Larson L."/>
            <person name="Mehta T."/>
            <person name="Neiman D."/>
            <person name="Pearson M."/>
            <person name="Roberts A."/>
            <person name="Saif S."/>
            <person name="Shea T."/>
            <person name="Shenoy N."/>
            <person name="Sisk P."/>
            <person name="Stolte C."/>
            <person name="Sykes S."/>
            <person name="Walk T."/>
            <person name="White J."/>
            <person name="Yandava C."/>
            <person name="Haas B."/>
            <person name="Nusbaum C."/>
            <person name="Birren B."/>
        </authorList>
    </citation>
    <scope>NUCLEOTIDE SEQUENCE</scope>
    <source>
        <strain evidence="8">R3-111a-1</strain>
    </source>
</reference>
<dbReference type="Gene3D" id="2.40.70.10">
    <property type="entry name" value="Acid Proteases"/>
    <property type="match status" value="2"/>
</dbReference>
<feature type="domain" description="Peptidase A1" evidence="7">
    <location>
        <begin position="100"/>
        <end position="411"/>
    </location>
</feature>
<keyword evidence="3" id="KW-0064">Aspartyl protease</keyword>
<gene>
    <name evidence="9" type="primary">20351568</name>
    <name evidence="8" type="ORF">GGTG_11110</name>
</gene>
<feature type="active site" evidence="5">
    <location>
        <position position="118"/>
    </location>
</feature>
<dbReference type="Pfam" id="PF00026">
    <property type="entry name" value="Asp"/>
    <property type="match status" value="1"/>
</dbReference>
<feature type="chain" id="PRO_5015095212" description="Peptidase A1 domain-containing protein" evidence="6">
    <location>
        <begin position="19"/>
        <end position="417"/>
    </location>
</feature>
<feature type="signal peptide" evidence="6">
    <location>
        <begin position="1"/>
        <end position="18"/>
    </location>
</feature>
<dbReference type="InterPro" id="IPR001461">
    <property type="entry name" value="Aspartic_peptidase_A1"/>
</dbReference>
<dbReference type="GeneID" id="20351568"/>
<accession>J3PC87</accession>
<keyword evidence="6" id="KW-0732">Signal</keyword>